<comment type="caution">
    <text evidence="1">The sequence shown here is derived from an EMBL/GenBank/DDBJ whole genome shotgun (WGS) entry which is preliminary data.</text>
</comment>
<sequence length="42" mass="4965">MKQIDSYDHPCIFSILDTMKQITSPHRQIQITMKTCRCNPLK</sequence>
<reference evidence="2" key="1">
    <citation type="submission" date="2010-03" db="EMBL/GenBank/DDBJ databases">
        <title>Complete sequence of Mobiluncus curtisii ATCC 43063.</title>
        <authorList>
            <person name="Muzny D."/>
            <person name="Qin X."/>
            <person name="Deng J."/>
            <person name="Jiang H."/>
            <person name="Liu Y."/>
            <person name="Qu J."/>
            <person name="Song X.-Z."/>
            <person name="Zhang L."/>
            <person name="Thornton R."/>
            <person name="Coyle M."/>
            <person name="Francisco L."/>
            <person name="Jackson L."/>
            <person name="Javaid M."/>
            <person name="Korchina V."/>
            <person name="Kovar C."/>
            <person name="Mata R."/>
            <person name="Mathew T."/>
            <person name="Ngo R."/>
            <person name="Nguyen L."/>
            <person name="Nguyen N."/>
            <person name="Okwuonu G."/>
            <person name="Ongeri F."/>
            <person name="Pham C."/>
            <person name="Simmons D."/>
            <person name="Wilczek-Boney K."/>
            <person name="Hale W."/>
            <person name="Jakkamsetti A."/>
            <person name="Pham P."/>
            <person name="Ruth R."/>
            <person name="San Lucas F."/>
            <person name="Warren J."/>
            <person name="Zhang J."/>
            <person name="Zhao Z."/>
            <person name="Zhou C."/>
            <person name="Zhu D."/>
            <person name="Lee S."/>
            <person name="Bess C."/>
            <person name="Blankenburg K."/>
            <person name="Forbes L."/>
            <person name="Fu Q."/>
            <person name="Gubbala S."/>
            <person name="Hirani K."/>
            <person name="Jayaseelan J.C."/>
            <person name="Lara F."/>
            <person name="Munidasa M."/>
            <person name="Palculict T."/>
            <person name="Patil S."/>
            <person name="Pu L.-L."/>
            <person name="Saada N."/>
            <person name="Tang L."/>
            <person name="Weissenberger G."/>
            <person name="Zhu Y."/>
            <person name="Hemphill L."/>
            <person name="Shang Y."/>
            <person name="Youmans B."/>
            <person name="Ayvaz T."/>
            <person name="Ross M."/>
            <person name="Santibanez J."/>
            <person name="Aqrawi P."/>
            <person name="Gross S."/>
            <person name="Joshi V."/>
            <person name="Fowler G."/>
            <person name="Nazareth L."/>
            <person name="Reid J."/>
            <person name="Worley K."/>
            <person name="Petrosino J."/>
            <person name="Highlander S."/>
            <person name="Gibbs R."/>
            <person name="Gibbs R."/>
        </authorList>
    </citation>
    <scope>NUCLEOTIDE SEQUENCE [LARGE SCALE GENOMIC DNA]</scope>
    <source>
        <strain evidence="2">ATCC 19194</strain>
    </source>
</reference>
<protein>
    <submittedName>
        <fullName evidence="1">Uncharacterized protein</fullName>
    </submittedName>
</protein>
<accession>D4XT83</accession>
<proteinExistence type="predicted"/>
<name>D4XT83_ACIHA</name>
<dbReference type="EMBL" id="ADMT01000220">
    <property type="protein sequence ID" value="EFF81593.1"/>
    <property type="molecule type" value="Genomic_DNA"/>
</dbReference>
<dbReference type="Proteomes" id="UP000003085">
    <property type="component" value="Unassembled WGS sequence"/>
</dbReference>
<evidence type="ECO:0000313" key="1">
    <source>
        <dbReference type="EMBL" id="EFF81593.1"/>
    </source>
</evidence>
<dbReference type="AlphaFoldDB" id="D4XT83"/>
<gene>
    <name evidence="1" type="ORF">HMP0015_2925</name>
</gene>
<organism evidence="1 2">
    <name type="scientific">Acinetobacter haemolyticus ATCC 19194</name>
    <dbReference type="NCBI Taxonomy" id="707232"/>
    <lineage>
        <taxon>Bacteria</taxon>
        <taxon>Pseudomonadati</taxon>
        <taxon>Pseudomonadota</taxon>
        <taxon>Gammaproteobacteria</taxon>
        <taxon>Moraxellales</taxon>
        <taxon>Moraxellaceae</taxon>
        <taxon>Acinetobacter</taxon>
    </lineage>
</organism>
<dbReference type="HOGENOM" id="CLU_3245818_0_0_6"/>
<evidence type="ECO:0000313" key="2">
    <source>
        <dbReference type="Proteomes" id="UP000003085"/>
    </source>
</evidence>